<gene>
    <name evidence="1" type="ORF">RCOM_1473730</name>
</gene>
<dbReference type="AlphaFoldDB" id="B9RSC4"/>
<accession>B9RSC4</accession>
<reference evidence="2" key="1">
    <citation type="journal article" date="2010" name="Nat. Biotechnol.">
        <title>Draft genome sequence of the oilseed species Ricinus communis.</title>
        <authorList>
            <person name="Chan A.P."/>
            <person name="Crabtree J."/>
            <person name="Zhao Q."/>
            <person name="Lorenzi H."/>
            <person name="Orvis J."/>
            <person name="Puiu D."/>
            <person name="Melake-Berhan A."/>
            <person name="Jones K.M."/>
            <person name="Redman J."/>
            <person name="Chen G."/>
            <person name="Cahoon E.B."/>
            <person name="Gedil M."/>
            <person name="Stanke M."/>
            <person name="Haas B.J."/>
            <person name="Wortman J.R."/>
            <person name="Fraser-Liggett C.M."/>
            <person name="Ravel J."/>
            <person name="Rabinowicz P.D."/>
        </authorList>
    </citation>
    <scope>NUCLEOTIDE SEQUENCE [LARGE SCALE GENOMIC DNA]</scope>
    <source>
        <strain evidence="2">cv. Hale</strain>
    </source>
</reference>
<sequence>MYLVHGRLAPLPLPPGLTRVRQMIAAEVERARVGFSYDELAEESEARVMLATAHVVIARTPSTIDPRVGTNQNSFHYRLTAPEGVVFGDLLHLISEVVMMPSNSGYISRYAHLDESFAPKYQQYDTAHVLRASMDYASQVCKAL</sequence>
<proteinExistence type="predicted"/>
<name>B9RSC4_RICCO</name>
<dbReference type="InParanoid" id="B9RSC4"/>
<dbReference type="EMBL" id="EQ973809">
    <property type="protein sequence ID" value="EEF45738.1"/>
    <property type="molecule type" value="Genomic_DNA"/>
</dbReference>
<protein>
    <submittedName>
        <fullName evidence="1">Uncharacterized protein</fullName>
    </submittedName>
</protein>
<evidence type="ECO:0000313" key="2">
    <source>
        <dbReference type="Proteomes" id="UP000008311"/>
    </source>
</evidence>
<dbReference type="Proteomes" id="UP000008311">
    <property type="component" value="Unassembled WGS sequence"/>
</dbReference>
<keyword evidence="2" id="KW-1185">Reference proteome</keyword>
<organism evidence="1 2">
    <name type="scientific">Ricinus communis</name>
    <name type="common">Castor bean</name>
    <dbReference type="NCBI Taxonomy" id="3988"/>
    <lineage>
        <taxon>Eukaryota</taxon>
        <taxon>Viridiplantae</taxon>
        <taxon>Streptophyta</taxon>
        <taxon>Embryophyta</taxon>
        <taxon>Tracheophyta</taxon>
        <taxon>Spermatophyta</taxon>
        <taxon>Magnoliopsida</taxon>
        <taxon>eudicotyledons</taxon>
        <taxon>Gunneridae</taxon>
        <taxon>Pentapetalae</taxon>
        <taxon>rosids</taxon>
        <taxon>fabids</taxon>
        <taxon>Malpighiales</taxon>
        <taxon>Euphorbiaceae</taxon>
        <taxon>Acalyphoideae</taxon>
        <taxon>Acalypheae</taxon>
        <taxon>Ricinus</taxon>
    </lineage>
</organism>
<evidence type="ECO:0000313" key="1">
    <source>
        <dbReference type="EMBL" id="EEF45738.1"/>
    </source>
</evidence>